<name>A0A221T225_9DEIO</name>
<protein>
    <submittedName>
        <fullName evidence="1">Uncharacterized protein</fullName>
    </submittedName>
</protein>
<keyword evidence="1" id="KW-0614">Plasmid</keyword>
<keyword evidence="2" id="KW-1185">Reference proteome</keyword>
<evidence type="ECO:0000313" key="1">
    <source>
        <dbReference type="EMBL" id="ASN82929.1"/>
    </source>
</evidence>
<reference evidence="1 2" key="1">
    <citation type="submission" date="2017-05" db="EMBL/GenBank/DDBJ databases">
        <title>The complete genome sequence of Deinococcus ficus isolated from the rhizosphere of the Ficus religiosa L. in Taiwan.</title>
        <authorList>
            <person name="Wu K.-M."/>
            <person name="Liao T.-L."/>
            <person name="Liu Y.-M."/>
            <person name="Young C.-C."/>
            <person name="Tsai S.-F."/>
        </authorList>
    </citation>
    <scope>NUCLEOTIDE SEQUENCE [LARGE SCALE GENOMIC DNA]</scope>
    <source>
        <strain evidence="1 2">CC-FR2-10</strain>
        <plasmid evidence="2">pdfi2</plasmid>
    </source>
</reference>
<sequence>MTQSHRVLFGALPLPSELTTQPITELHIPRSTTDLFAGEPKVWGPARSGQFIGQPLQQCLSIIQITKGGLPVWYPRPLVRPPATRGKHPQPDWAGHWILDARGLGEPTAALLTWARRGRPGRPEQTHLILLHAEHTEAGAHVEALRLFKGRLEPLTVVRT</sequence>
<accession>A0A221T225</accession>
<organism evidence="1 2">
    <name type="scientific">Deinococcus ficus</name>
    <dbReference type="NCBI Taxonomy" id="317577"/>
    <lineage>
        <taxon>Bacteria</taxon>
        <taxon>Thermotogati</taxon>
        <taxon>Deinococcota</taxon>
        <taxon>Deinococci</taxon>
        <taxon>Deinococcales</taxon>
        <taxon>Deinococcaceae</taxon>
        <taxon>Deinococcus</taxon>
    </lineage>
</organism>
<dbReference type="Proteomes" id="UP000259030">
    <property type="component" value="Plasmid pDFI2"/>
</dbReference>
<evidence type="ECO:0000313" key="2">
    <source>
        <dbReference type="Proteomes" id="UP000259030"/>
    </source>
</evidence>
<dbReference type="AlphaFoldDB" id="A0A221T225"/>
<geneLocation type="plasmid" evidence="2">
    <name>pdfi2</name>
</geneLocation>
<gene>
    <name evidence="1" type="ORF">DFI_17230</name>
</gene>
<proteinExistence type="predicted"/>
<dbReference type="EMBL" id="CP021083">
    <property type="protein sequence ID" value="ASN82929.1"/>
    <property type="molecule type" value="Genomic_DNA"/>
</dbReference>
<dbReference type="KEGG" id="dfc:DFI_17230"/>